<dbReference type="EMBL" id="JAVRRD010000002">
    <property type="protein sequence ID" value="KAK5063104.1"/>
    <property type="molecule type" value="Genomic_DNA"/>
</dbReference>
<feature type="domain" description="Nephrocystin 3-like N-terminal" evidence="4">
    <location>
        <begin position="68"/>
        <end position="237"/>
    </location>
</feature>
<keyword evidence="1" id="KW-0677">Repeat</keyword>
<dbReference type="RefSeq" id="XP_064711376.1">
    <property type="nucleotide sequence ID" value="XM_064848752.1"/>
</dbReference>
<dbReference type="AlphaFoldDB" id="A0AAV9NRQ4"/>
<evidence type="ECO:0008006" key="7">
    <source>
        <dbReference type="Google" id="ProtNLM"/>
    </source>
</evidence>
<dbReference type="Pfam" id="PF24883">
    <property type="entry name" value="NPHP3_N"/>
    <property type="match status" value="1"/>
</dbReference>
<dbReference type="InterPro" id="IPR055497">
    <property type="entry name" value="DUF7069"/>
</dbReference>
<proteinExistence type="predicted"/>
<dbReference type="Pfam" id="PF22939">
    <property type="entry name" value="WHD_GPIID"/>
    <property type="match status" value="1"/>
</dbReference>
<comment type="caution">
    <text evidence="5">The sequence shown here is derived from an EMBL/GenBank/DDBJ whole genome shotgun (WGS) entry which is preliminary data.</text>
</comment>
<dbReference type="GeneID" id="89973358"/>
<keyword evidence="6" id="KW-1185">Reference proteome</keyword>
<reference evidence="5 6" key="1">
    <citation type="submission" date="2023-08" db="EMBL/GenBank/DDBJ databases">
        <title>Black Yeasts Isolated from many extreme environments.</title>
        <authorList>
            <person name="Coleine C."/>
            <person name="Stajich J.E."/>
            <person name="Selbmann L."/>
        </authorList>
    </citation>
    <scope>NUCLEOTIDE SEQUENCE [LARGE SCALE GENOMIC DNA]</scope>
    <source>
        <strain evidence="5 6">CCFEE 5792</strain>
    </source>
</reference>
<evidence type="ECO:0000313" key="6">
    <source>
        <dbReference type="Proteomes" id="UP001358417"/>
    </source>
</evidence>
<feature type="domain" description="GPI inositol-deacylase winged helix" evidence="2">
    <location>
        <begin position="356"/>
        <end position="436"/>
    </location>
</feature>
<dbReference type="PANTHER" id="PTHR10039">
    <property type="entry name" value="AMELOGENIN"/>
    <property type="match status" value="1"/>
</dbReference>
<sequence length="452" mass="52586">MTKQLEVLREYSEITRVVQREEEQRRHEIAQREEEQRRYEETAREICQALRTSPYERFKNTIPERYPGTCRWVVEHPQHRRWSQSYRDDVLWISADPECGKSVLAKSLIDHELKSAESHIVCYFSFKDIDDRNSLHTALCAILHQLFSCEPTLVRHAKNTWEKNGKVITSYVDQLWHILMAVASGQEEGEITCVLDALDECREEDRLYLIDLLSKFYLTADFSEPKKGRLKFLVTSRPCKDIRDKFDNITSSLPTIHLRGEDENNNIREEIDLVIQHRALKLANKYKLSEKSSSDLVEKLLTMESRTYLYVDLALQSIAMSFSNSYLPEKEPIVFLLASVEAAYQEVLDKVDVAQQVKVKLILGIVVSARRPLTIGEMAIALRLATVAEITSVKDLIIQEDHLRDNIRQWCGLCLFLDDSRIYLIHQTAKEFLVRSTHEPADARGWKYSPRL</sequence>
<dbReference type="Gene3D" id="3.40.50.300">
    <property type="entry name" value="P-loop containing nucleotide triphosphate hydrolases"/>
    <property type="match status" value="1"/>
</dbReference>
<dbReference type="InterPro" id="IPR056884">
    <property type="entry name" value="NPHP3-like_N"/>
</dbReference>
<dbReference type="InterPro" id="IPR054471">
    <property type="entry name" value="GPIID_WHD"/>
</dbReference>
<gene>
    <name evidence="5" type="ORF">LTR84_005180</name>
</gene>
<evidence type="ECO:0000259" key="2">
    <source>
        <dbReference type="Pfam" id="PF22939"/>
    </source>
</evidence>
<dbReference type="InterPro" id="IPR027417">
    <property type="entry name" value="P-loop_NTPase"/>
</dbReference>
<evidence type="ECO:0000256" key="1">
    <source>
        <dbReference type="ARBA" id="ARBA00022737"/>
    </source>
</evidence>
<evidence type="ECO:0000313" key="5">
    <source>
        <dbReference type="EMBL" id="KAK5063104.1"/>
    </source>
</evidence>
<dbReference type="Proteomes" id="UP001358417">
    <property type="component" value="Unassembled WGS sequence"/>
</dbReference>
<feature type="domain" description="DUF7069" evidence="3">
    <location>
        <begin position="268"/>
        <end position="323"/>
    </location>
</feature>
<dbReference type="Pfam" id="PF23239">
    <property type="entry name" value="DUF7069"/>
    <property type="match status" value="1"/>
</dbReference>
<evidence type="ECO:0000259" key="4">
    <source>
        <dbReference type="Pfam" id="PF24883"/>
    </source>
</evidence>
<name>A0AAV9NRQ4_9EURO</name>
<accession>A0AAV9NRQ4</accession>
<protein>
    <recommendedName>
        <fullName evidence="7">NACHT domain-containing protein</fullName>
    </recommendedName>
</protein>
<organism evidence="5 6">
    <name type="scientific">Exophiala bonariae</name>
    <dbReference type="NCBI Taxonomy" id="1690606"/>
    <lineage>
        <taxon>Eukaryota</taxon>
        <taxon>Fungi</taxon>
        <taxon>Dikarya</taxon>
        <taxon>Ascomycota</taxon>
        <taxon>Pezizomycotina</taxon>
        <taxon>Eurotiomycetes</taxon>
        <taxon>Chaetothyriomycetidae</taxon>
        <taxon>Chaetothyriales</taxon>
        <taxon>Herpotrichiellaceae</taxon>
        <taxon>Exophiala</taxon>
    </lineage>
</organism>
<evidence type="ECO:0000259" key="3">
    <source>
        <dbReference type="Pfam" id="PF23239"/>
    </source>
</evidence>